<dbReference type="AlphaFoldDB" id="A0A2W5KMC2"/>
<evidence type="ECO:0000313" key="3">
    <source>
        <dbReference type="Proteomes" id="UP000249577"/>
    </source>
</evidence>
<feature type="domain" description="DUF4332" evidence="1">
    <location>
        <begin position="9"/>
        <end position="129"/>
    </location>
</feature>
<evidence type="ECO:0000259" key="1">
    <source>
        <dbReference type="Pfam" id="PF14229"/>
    </source>
</evidence>
<dbReference type="Proteomes" id="UP000249577">
    <property type="component" value="Unassembled WGS sequence"/>
</dbReference>
<proteinExistence type="predicted"/>
<accession>A0A2W5KMC2</accession>
<dbReference type="Gene3D" id="1.10.150.20">
    <property type="entry name" value="5' to 3' exonuclease, C-terminal subdomain"/>
    <property type="match status" value="1"/>
</dbReference>
<organism evidence="2 3">
    <name type="scientific">Ancylobacter novellus</name>
    <name type="common">Thiobacillus novellus</name>
    <dbReference type="NCBI Taxonomy" id="921"/>
    <lineage>
        <taxon>Bacteria</taxon>
        <taxon>Pseudomonadati</taxon>
        <taxon>Pseudomonadota</taxon>
        <taxon>Alphaproteobacteria</taxon>
        <taxon>Hyphomicrobiales</taxon>
        <taxon>Xanthobacteraceae</taxon>
        <taxon>Ancylobacter</taxon>
    </lineage>
</organism>
<sequence length="135" mass="14814">MVYPIAKIEGVCPEFEGRLKSVGVRTTATLLERAKDPRGRKALASSSGIAETMILRFANIADLMRLKGVGEEYAELLEAAGVDTVKSLRSRNVQNLTRTMAELNARRNLVRAPPSEKRVAAWIAQAKTLPAVMTY</sequence>
<reference evidence="2 3" key="1">
    <citation type="submission" date="2017-08" db="EMBL/GenBank/DDBJ databases">
        <title>Infants hospitalized years apart are colonized by the same room-sourced microbial strains.</title>
        <authorList>
            <person name="Brooks B."/>
            <person name="Olm M.R."/>
            <person name="Firek B.A."/>
            <person name="Baker R."/>
            <person name="Thomas B.C."/>
            <person name="Morowitz M.J."/>
            <person name="Banfield J.F."/>
        </authorList>
    </citation>
    <scope>NUCLEOTIDE SEQUENCE [LARGE SCALE GENOMIC DNA]</scope>
    <source>
        <strain evidence="2">S2_005_003_R2_43</strain>
    </source>
</reference>
<dbReference type="EMBL" id="QFPN01000003">
    <property type="protein sequence ID" value="PZQ17014.1"/>
    <property type="molecule type" value="Genomic_DNA"/>
</dbReference>
<dbReference type="Pfam" id="PF14229">
    <property type="entry name" value="DUF4332"/>
    <property type="match status" value="1"/>
</dbReference>
<gene>
    <name evidence="2" type="ORF">DI565_06405</name>
</gene>
<name>A0A2W5KMC2_ANCNO</name>
<dbReference type="InterPro" id="IPR025567">
    <property type="entry name" value="DUF4332"/>
</dbReference>
<protein>
    <submittedName>
        <fullName evidence="2">DUF4332 domain-containing protein</fullName>
    </submittedName>
</protein>
<comment type="caution">
    <text evidence="2">The sequence shown here is derived from an EMBL/GenBank/DDBJ whole genome shotgun (WGS) entry which is preliminary data.</text>
</comment>
<evidence type="ECO:0000313" key="2">
    <source>
        <dbReference type="EMBL" id="PZQ17014.1"/>
    </source>
</evidence>